<evidence type="ECO:0000256" key="1">
    <source>
        <dbReference type="ARBA" id="ARBA00001946"/>
    </source>
</evidence>
<evidence type="ECO:0000256" key="3">
    <source>
        <dbReference type="ARBA" id="ARBA00009184"/>
    </source>
</evidence>
<dbReference type="EMBL" id="JAFJZZ010000005">
    <property type="protein sequence ID" value="MBN7773953.1"/>
    <property type="molecule type" value="Genomic_DNA"/>
</dbReference>
<dbReference type="RefSeq" id="WP_206582792.1">
    <property type="nucleotide sequence ID" value="NZ_JAFJZZ010000005.1"/>
</dbReference>
<keyword evidence="6" id="KW-0479">Metal-binding</keyword>
<keyword evidence="7" id="KW-0378">Hydrolase</keyword>
<dbReference type="InterPro" id="IPR050582">
    <property type="entry name" value="HAD-like_SerB"/>
</dbReference>
<dbReference type="EC" id="3.1.3.3" evidence="4"/>
<protein>
    <recommendedName>
        <fullName evidence="4">phosphoserine phosphatase</fullName>
        <ecNumber evidence="4">3.1.3.3</ecNumber>
    </recommendedName>
</protein>
<keyword evidence="9" id="KW-0718">Serine biosynthesis</keyword>
<dbReference type="GO" id="GO:0036424">
    <property type="term" value="F:L-phosphoserine phosphatase activity"/>
    <property type="evidence" value="ECO:0007669"/>
    <property type="project" value="TreeGrafter"/>
</dbReference>
<keyword evidence="5" id="KW-0028">Amino-acid biosynthesis</keyword>
<dbReference type="Proteomes" id="UP000664545">
    <property type="component" value="Unassembled WGS sequence"/>
</dbReference>
<evidence type="ECO:0000313" key="12">
    <source>
        <dbReference type="EMBL" id="MBN7773953.1"/>
    </source>
</evidence>
<dbReference type="InterPro" id="IPR016965">
    <property type="entry name" value="Pase_PHOSPHO-typ"/>
</dbReference>
<sequence length="217" mass="24260">MKKYALFDMDNTLLQGRFIDTAAEKFSFEKELQVIRNLEIDSFQRTNRISELMKGQAVDKLLEIIDGIPLIEDAADTIKEIKELGYTIAIVSDSYDVVVEEVGRKVEADFCFSNTIEIAEGKVTGKVNVPSYFLKRSDSTCQHEICKGHLLAKLMSENRVPKEHIISVGDSENDICMIKNSGIGISFCSTCDELNSSASFQITKKSFAELIDLIKGI</sequence>
<reference evidence="12" key="1">
    <citation type="submission" date="2021-02" db="EMBL/GenBank/DDBJ databases">
        <title>Abyssanaerobacter marinus gen.nov., sp., nov, anaerobic bacterium isolated from the Onnuri vent field of Indian Ocean and suggestion of Mogibacteriaceae fam. nov., and proposal of reclassification of ambiguous this family's genus member.</title>
        <authorList>
            <person name="Kim Y.J."/>
            <person name="Yang J.-A."/>
        </authorList>
    </citation>
    <scope>NUCLEOTIDE SEQUENCE</scope>
    <source>
        <strain evidence="12">DSM 2634</strain>
    </source>
</reference>
<name>A0A939IJU4_CLOAM</name>
<comment type="cofactor">
    <cofactor evidence="1">
        <name>Mg(2+)</name>
        <dbReference type="ChEBI" id="CHEBI:18420"/>
    </cofactor>
</comment>
<dbReference type="NCBIfam" id="TIGR01488">
    <property type="entry name" value="HAD-SF-IB"/>
    <property type="match status" value="1"/>
</dbReference>
<dbReference type="Pfam" id="PF06888">
    <property type="entry name" value="Put_Phosphatase"/>
    <property type="match status" value="1"/>
</dbReference>
<gene>
    <name evidence="12" type="ORF">JYB65_11320</name>
</gene>
<evidence type="ECO:0000256" key="10">
    <source>
        <dbReference type="ARBA" id="ARBA00048138"/>
    </source>
</evidence>
<evidence type="ECO:0000256" key="5">
    <source>
        <dbReference type="ARBA" id="ARBA00022605"/>
    </source>
</evidence>
<comment type="similarity">
    <text evidence="3">Belongs to the HAD-like hydrolase superfamily. SerB family.</text>
</comment>
<evidence type="ECO:0000256" key="4">
    <source>
        <dbReference type="ARBA" id="ARBA00012640"/>
    </source>
</evidence>
<keyword evidence="8" id="KW-0460">Magnesium</keyword>
<dbReference type="GO" id="GO:0000287">
    <property type="term" value="F:magnesium ion binding"/>
    <property type="evidence" value="ECO:0007669"/>
    <property type="project" value="TreeGrafter"/>
</dbReference>
<evidence type="ECO:0000313" key="13">
    <source>
        <dbReference type="Proteomes" id="UP000664545"/>
    </source>
</evidence>
<dbReference type="InterPro" id="IPR023214">
    <property type="entry name" value="HAD_sf"/>
</dbReference>
<dbReference type="PANTHER" id="PTHR43344">
    <property type="entry name" value="PHOSPHOSERINE PHOSPHATASE"/>
    <property type="match status" value="1"/>
</dbReference>
<dbReference type="Gene3D" id="3.40.50.1000">
    <property type="entry name" value="HAD superfamily/HAD-like"/>
    <property type="match status" value="1"/>
</dbReference>
<comment type="caution">
    <text evidence="12">The sequence shown here is derived from an EMBL/GenBank/DDBJ whole genome shotgun (WGS) entry which is preliminary data.</text>
</comment>
<comment type="catalytic activity">
    <reaction evidence="11">
        <text>O-phospho-D-serine + H2O = D-serine + phosphate</text>
        <dbReference type="Rhea" id="RHEA:24873"/>
        <dbReference type="ChEBI" id="CHEBI:15377"/>
        <dbReference type="ChEBI" id="CHEBI:35247"/>
        <dbReference type="ChEBI" id="CHEBI:43474"/>
        <dbReference type="ChEBI" id="CHEBI:58680"/>
        <dbReference type="EC" id="3.1.3.3"/>
    </reaction>
</comment>
<dbReference type="GO" id="GO:0005737">
    <property type="term" value="C:cytoplasm"/>
    <property type="evidence" value="ECO:0007669"/>
    <property type="project" value="TreeGrafter"/>
</dbReference>
<proteinExistence type="inferred from homology"/>
<comment type="pathway">
    <text evidence="2">Amino-acid biosynthesis; L-serine biosynthesis; L-serine from 3-phospho-D-glycerate: step 3/3.</text>
</comment>
<evidence type="ECO:0000256" key="6">
    <source>
        <dbReference type="ARBA" id="ARBA00022723"/>
    </source>
</evidence>
<evidence type="ECO:0000256" key="9">
    <source>
        <dbReference type="ARBA" id="ARBA00023299"/>
    </source>
</evidence>
<evidence type="ECO:0000256" key="8">
    <source>
        <dbReference type="ARBA" id="ARBA00022842"/>
    </source>
</evidence>
<dbReference type="SUPFAM" id="SSF56784">
    <property type="entry name" value="HAD-like"/>
    <property type="match status" value="1"/>
</dbReference>
<accession>A0A939IJU4</accession>
<organism evidence="12 13">
    <name type="scientific">Clostridium aminobutyricum</name>
    <dbReference type="NCBI Taxonomy" id="33953"/>
    <lineage>
        <taxon>Bacteria</taxon>
        <taxon>Bacillati</taxon>
        <taxon>Bacillota</taxon>
        <taxon>Clostridia</taxon>
        <taxon>Eubacteriales</taxon>
        <taxon>Clostridiaceae</taxon>
        <taxon>Clostridium</taxon>
    </lineage>
</organism>
<evidence type="ECO:0000256" key="2">
    <source>
        <dbReference type="ARBA" id="ARBA00005135"/>
    </source>
</evidence>
<dbReference type="InterPro" id="IPR036412">
    <property type="entry name" value="HAD-like_sf"/>
</dbReference>
<evidence type="ECO:0000256" key="11">
    <source>
        <dbReference type="ARBA" id="ARBA00048523"/>
    </source>
</evidence>
<dbReference type="AlphaFoldDB" id="A0A939IJU4"/>
<dbReference type="GO" id="GO:0006564">
    <property type="term" value="P:L-serine biosynthetic process"/>
    <property type="evidence" value="ECO:0007669"/>
    <property type="project" value="UniProtKB-KW"/>
</dbReference>
<evidence type="ECO:0000256" key="7">
    <source>
        <dbReference type="ARBA" id="ARBA00022801"/>
    </source>
</evidence>
<keyword evidence="13" id="KW-1185">Reference proteome</keyword>
<comment type="catalytic activity">
    <reaction evidence="10">
        <text>O-phospho-L-serine + H2O = L-serine + phosphate</text>
        <dbReference type="Rhea" id="RHEA:21208"/>
        <dbReference type="ChEBI" id="CHEBI:15377"/>
        <dbReference type="ChEBI" id="CHEBI:33384"/>
        <dbReference type="ChEBI" id="CHEBI:43474"/>
        <dbReference type="ChEBI" id="CHEBI:57524"/>
        <dbReference type="EC" id="3.1.3.3"/>
    </reaction>
</comment>
<dbReference type="PANTHER" id="PTHR43344:SF2">
    <property type="entry name" value="PHOSPHOSERINE PHOSPHATASE"/>
    <property type="match status" value="1"/>
</dbReference>